<gene>
    <name evidence="18" type="ORF">EDD73_11175</name>
</gene>
<reference evidence="18 19" key="1">
    <citation type="submission" date="2019-03" db="EMBL/GenBank/DDBJ databases">
        <title>Genomic Encyclopedia of Type Strains, Phase IV (KMG-IV): sequencing the most valuable type-strain genomes for metagenomic binning, comparative biology and taxonomic classification.</title>
        <authorList>
            <person name="Goeker M."/>
        </authorList>
    </citation>
    <scope>NUCLEOTIDE SEQUENCE [LARGE SCALE GENOMIC DNA]</scope>
    <source>
        <strain evidence="18 19">DSM 11170</strain>
    </source>
</reference>
<dbReference type="EC" id="2.7.9.1" evidence="3 11"/>
<evidence type="ECO:0000256" key="2">
    <source>
        <dbReference type="ARBA" id="ARBA00007837"/>
    </source>
</evidence>
<dbReference type="Gene3D" id="3.30.1490.20">
    <property type="entry name" value="ATP-grasp fold, A domain"/>
    <property type="match status" value="1"/>
</dbReference>
<feature type="domain" description="Pyruvate phosphate dikinase AMP/ATP-binding" evidence="16">
    <location>
        <begin position="303"/>
        <end position="356"/>
    </location>
</feature>
<dbReference type="InterPro" id="IPR010121">
    <property type="entry name" value="Pyruvate_phosphate_dikinase"/>
</dbReference>
<feature type="binding site" evidence="13">
    <location>
        <position position="564"/>
    </location>
    <ligand>
        <name>substrate</name>
    </ligand>
</feature>
<comment type="similarity">
    <text evidence="2 11">Belongs to the PEP-utilizing enzyme family.</text>
</comment>
<dbReference type="NCBIfam" id="NF004531">
    <property type="entry name" value="PRK05878.1"/>
    <property type="match status" value="1"/>
</dbReference>
<evidence type="ECO:0000313" key="18">
    <source>
        <dbReference type="EMBL" id="TCP64222.1"/>
    </source>
</evidence>
<dbReference type="GO" id="GO:0046872">
    <property type="term" value="F:metal ion binding"/>
    <property type="evidence" value="ECO:0007669"/>
    <property type="project" value="UniProtKB-UniRule"/>
</dbReference>
<dbReference type="AlphaFoldDB" id="A0A4R2RK17"/>
<dbReference type="Gene3D" id="3.20.20.60">
    <property type="entry name" value="Phosphoenolpyruvate-binding domains"/>
    <property type="match status" value="1"/>
</dbReference>
<comment type="cofactor">
    <cofactor evidence="1 11 14">
        <name>Mg(2+)</name>
        <dbReference type="ChEBI" id="CHEBI:18420"/>
    </cofactor>
</comment>
<evidence type="ECO:0000259" key="15">
    <source>
        <dbReference type="Pfam" id="PF00391"/>
    </source>
</evidence>
<dbReference type="Proteomes" id="UP000294813">
    <property type="component" value="Unassembled WGS sequence"/>
</dbReference>
<evidence type="ECO:0000256" key="3">
    <source>
        <dbReference type="ARBA" id="ARBA00011994"/>
    </source>
</evidence>
<proteinExistence type="inferred from homology"/>
<feature type="binding site" evidence="13">
    <location>
        <position position="785"/>
    </location>
    <ligand>
        <name>substrate</name>
    </ligand>
</feature>
<feature type="binding site" evidence="13">
    <location>
        <position position="786"/>
    </location>
    <ligand>
        <name>substrate</name>
    </ligand>
</feature>
<dbReference type="GO" id="GO:0005524">
    <property type="term" value="F:ATP binding"/>
    <property type="evidence" value="ECO:0007669"/>
    <property type="project" value="UniProtKB-UniRule"/>
</dbReference>
<feature type="binding site" evidence="13">
    <location>
        <position position="787"/>
    </location>
    <ligand>
        <name>substrate</name>
    </ligand>
</feature>
<dbReference type="NCBIfam" id="TIGR01828">
    <property type="entry name" value="pyru_phos_dikin"/>
    <property type="match status" value="1"/>
</dbReference>
<evidence type="ECO:0000313" key="19">
    <source>
        <dbReference type="Proteomes" id="UP000294813"/>
    </source>
</evidence>
<feature type="active site" description="Proton donor" evidence="12">
    <location>
        <position position="851"/>
    </location>
</feature>
<comment type="catalytic activity">
    <reaction evidence="11">
        <text>pyruvate + phosphate + ATP = phosphoenolpyruvate + AMP + diphosphate + H(+)</text>
        <dbReference type="Rhea" id="RHEA:10756"/>
        <dbReference type="ChEBI" id="CHEBI:15361"/>
        <dbReference type="ChEBI" id="CHEBI:15378"/>
        <dbReference type="ChEBI" id="CHEBI:30616"/>
        <dbReference type="ChEBI" id="CHEBI:33019"/>
        <dbReference type="ChEBI" id="CHEBI:43474"/>
        <dbReference type="ChEBI" id="CHEBI:58702"/>
        <dbReference type="ChEBI" id="CHEBI:456215"/>
        <dbReference type="EC" id="2.7.9.1"/>
    </reaction>
</comment>
<dbReference type="GO" id="GO:0016301">
    <property type="term" value="F:kinase activity"/>
    <property type="evidence" value="ECO:0007669"/>
    <property type="project" value="UniProtKB-UniRule"/>
</dbReference>
<dbReference type="Gene3D" id="3.30.470.20">
    <property type="entry name" value="ATP-grasp fold, B domain"/>
    <property type="match status" value="1"/>
</dbReference>
<comment type="caution">
    <text evidence="18">The sequence shown here is derived from an EMBL/GenBank/DDBJ whole genome shotgun (WGS) entry which is preliminary data.</text>
</comment>
<feature type="domain" description="Pyruvate phosphate dikinase AMP/ATP-binding" evidence="16">
    <location>
        <begin position="62"/>
        <end position="300"/>
    </location>
</feature>
<dbReference type="PROSITE" id="PS00370">
    <property type="entry name" value="PEP_ENZYMES_PHOS_SITE"/>
    <property type="match status" value="1"/>
</dbReference>
<keyword evidence="6 14" id="KW-0479">Metal-binding</keyword>
<dbReference type="EMBL" id="SLXT01000011">
    <property type="protein sequence ID" value="TCP64222.1"/>
    <property type="molecule type" value="Genomic_DNA"/>
</dbReference>
<dbReference type="InterPro" id="IPR008279">
    <property type="entry name" value="PEP-util_enz_mobile_dom"/>
</dbReference>
<feature type="domain" description="PEP-utilising enzyme mobile" evidence="15">
    <location>
        <begin position="422"/>
        <end position="506"/>
    </location>
</feature>
<evidence type="ECO:0000256" key="8">
    <source>
        <dbReference type="ARBA" id="ARBA00022777"/>
    </source>
</evidence>
<dbReference type="PROSITE" id="PS00742">
    <property type="entry name" value="PEP_ENZYMES_2"/>
    <property type="match status" value="1"/>
</dbReference>
<dbReference type="Pfam" id="PF02896">
    <property type="entry name" value="PEP-utilizers_C"/>
    <property type="match status" value="1"/>
</dbReference>
<dbReference type="InterPro" id="IPR000121">
    <property type="entry name" value="PEP_util_C"/>
</dbReference>
<evidence type="ECO:0000256" key="12">
    <source>
        <dbReference type="PIRSR" id="PIRSR000853-1"/>
    </source>
</evidence>
<feature type="binding site" evidence="14">
    <location>
        <position position="788"/>
    </location>
    <ligand>
        <name>Mg(2+)</name>
        <dbReference type="ChEBI" id="CHEBI:18420"/>
    </ligand>
</feature>
<dbReference type="InterPro" id="IPR018274">
    <property type="entry name" value="PEP_util_AS"/>
</dbReference>
<dbReference type="PANTHER" id="PTHR22931">
    <property type="entry name" value="PHOSPHOENOLPYRUVATE DIKINASE-RELATED"/>
    <property type="match status" value="1"/>
</dbReference>
<protein>
    <recommendedName>
        <fullName evidence="4 11">Pyruvate, phosphate dikinase</fullName>
        <ecNumber evidence="3 11">2.7.9.1</ecNumber>
    </recommendedName>
</protein>
<keyword evidence="7" id="KW-0547">Nucleotide-binding</keyword>
<dbReference type="InterPro" id="IPR002192">
    <property type="entry name" value="PPDK_AMP/ATP-bd"/>
</dbReference>
<dbReference type="Gene3D" id="1.10.189.10">
    <property type="entry name" value="Pyruvate Phosphate Dikinase, domain 2"/>
    <property type="match status" value="1"/>
</dbReference>
<dbReference type="InterPro" id="IPR023151">
    <property type="entry name" value="PEP_util_CS"/>
</dbReference>
<dbReference type="PANTHER" id="PTHR22931:SF9">
    <property type="entry name" value="PYRUVATE, PHOSPHATE DIKINASE 1, CHLOROPLASTIC"/>
    <property type="match status" value="1"/>
</dbReference>
<evidence type="ECO:0000256" key="5">
    <source>
        <dbReference type="ARBA" id="ARBA00022679"/>
    </source>
</evidence>
<dbReference type="InterPro" id="IPR015813">
    <property type="entry name" value="Pyrv/PenolPyrv_kinase-like_dom"/>
</dbReference>
<feature type="domain" description="Pyruvate phosphate dikinase AMP/ATP-binding" evidence="16">
    <location>
        <begin position="18"/>
        <end position="55"/>
    </location>
</feature>
<evidence type="ECO:0000256" key="7">
    <source>
        <dbReference type="ARBA" id="ARBA00022741"/>
    </source>
</evidence>
<dbReference type="Gene3D" id="1.20.80.30">
    <property type="match status" value="1"/>
</dbReference>
<evidence type="ECO:0000256" key="13">
    <source>
        <dbReference type="PIRSR" id="PIRSR000853-2"/>
    </source>
</evidence>
<dbReference type="SUPFAM" id="SSF56059">
    <property type="entry name" value="Glutathione synthetase ATP-binding domain-like"/>
    <property type="match status" value="1"/>
</dbReference>
<dbReference type="Pfam" id="PF00391">
    <property type="entry name" value="PEP-utilizers"/>
    <property type="match status" value="1"/>
</dbReference>
<keyword evidence="5" id="KW-0808">Transferase</keyword>
<accession>A0A4R2RK17</accession>
<dbReference type="InterPro" id="IPR040442">
    <property type="entry name" value="Pyrv_kinase-like_dom_sf"/>
</dbReference>
<evidence type="ECO:0000259" key="16">
    <source>
        <dbReference type="Pfam" id="PF01326"/>
    </source>
</evidence>
<dbReference type="GO" id="GO:0050242">
    <property type="term" value="F:pyruvate, phosphate dikinase activity"/>
    <property type="evidence" value="ECO:0007669"/>
    <property type="project" value="UniProtKB-UniRule"/>
</dbReference>
<dbReference type="Gene3D" id="3.50.30.10">
    <property type="entry name" value="Phosphohistidine domain"/>
    <property type="match status" value="1"/>
</dbReference>
<keyword evidence="9" id="KW-0067">ATP-binding</keyword>
<feature type="binding site" evidence="13">
    <location>
        <position position="620"/>
    </location>
    <ligand>
        <name>substrate</name>
    </ligand>
</feature>
<evidence type="ECO:0000256" key="10">
    <source>
        <dbReference type="ARBA" id="ARBA00022842"/>
    </source>
</evidence>
<name>A0A4R2RK17_9FIRM</name>
<evidence type="ECO:0000256" key="4">
    <source>
        <dbReference type="ARBA" id="ARBA00020138"/>
    </source>
</evidence>
<keyword evidence="8 18" id="KW-0418">Kinase</keyword>
<feature type="binding site" evidence="13">
    <location>
        <position position="764"/>
    </location>
    <ligand>
        <name>substrate</name>
    </ligand>
</feature>
<dbReference type="OrthoDB" id="9765468at2"/>
<sequence length="895" mass="98615">MSKKWVYLFREGNAEMKSLLGGKGANLAEMTNIGLPVPPGLTITTEACNAYYACNLQYPEGMMEQVKAALADVEQACGKQFGDKENPLLVSVRSGAVFSMPGMMDTILNLGLNDETVQGLIKATGNERFALDCYRRFIQMYSDVVLGASHAEFERILEECREKQGVHFDNELTPASLQELIAAYKEMVQRTTGQMFPQDPMDQLEGAILAVFKSWNNDRANIYRELHKIPHDLGTAVNVQTMVFGNMGNDCGTGVAFTRNPSTGEKKLYGEYLINAQGEDVVAGIRTPQHISKLAEEMPVVFEQFTNICALLEKHYRNMQDIEFTIERGKLYMLQTRNGKRTAAAAVKCAVDMVEEGLITKSEAIMRVEPEHLDQLLHRRIDPSAKLKVIATGLPASPGAASGTVVFDADEADRQNKAGNKIILVRTETTPDDIHGIIAAQGVLTSRGGMTSHAAVVARQMGKPCVCGCEALRIDYAKEEFAALTTSGELIVVKAGDLVSIDGATGRVIDGEVPMLEPELTNEFQNLLTWADEFRTIGVRANADKPSEAEQARAFGAAGIGLTRTEHMFMAQERLPIVQEMILAQSVEEREVALAKLLPMQQEDFYGILKAMAGFPVCIRLLDPPLHEFLPNQEDLLVEVTKLRCQLTTCADSEKDAIWATLCENEEMLKKVRNLHEFNPMLGHRGCRLGITYPEIYRMQARAIFQAVAQLTQEGYQVEPEVEIPLVVHVNELAELRRLVDATAAAVMEETGVKFHYAVGTMIEVPRAALTADQIAKEAQFFSFGTNDLTQTSFGLSRDDAEGKFLGFYTENKIIKENPFIVLDREGVGQLMQMACAKGRSTRPDILLGICGEHGGEPSSIEFCHLIGLNFVSCSPFRVPIARLAAAQAAIRNAK</sequence>
<evidence type="ECO:0000256" key="14">
    <source>
        <dbReference type="PIRSR" id="PIRSR000853-3"/>
    </source>
</evidence>
<dbReference type="SUPFAM" id="SSF51621">
    <property type="entry name" value="Phosphoenolpyruvate/pyruvate domain"/>
    <property type="match status" value="1"/>
</dbReference>
<evidence type="ECO:0000256" key="11">
    <source>
        <dbReference type="PIRNR" id="PIRNR000853"/>
    </source>
</evidence>
<evidence type="ECO:0000256" key="6">
    <source>
        <dbReference type="ARBA" id="ARBA00022723"/>
    </source>
</evidence>
<organism evidence="18 19">
    <name type="scientific">Heliophilum fasciatum</name>
    <dbReference type="NCBI Taxonomy" id="35700"/>
    <lineage>
        <taxon>Bacteria</taxon>
        <taxon>Bacillati</taxon>
        <taxon>Bacillota</taxon>
        <taxon>Clostridia</taxon>
        <taxon>Eubacteriales</taxon>
        <taxon>Heliobacteriaceae</taxon>
        <taxon>Heliophilum</taxon>
    </lineage>
</organism>
<dbReference type="PIRSF" id="PIRSF000853">
    <property type="entry name" value="PPDK"/>
    <property type="match status" value="1"/>
</dbReference>
<feature type="binding site" evidence="14">
    <location>
        <position position="764"/>
    </location>
    <ligand>
        <name>Mg(2+)</name>
        <dbReference type="ChEBI" id="CHEBI:18420"/>
    </ligand>
</feature>
<evidence type="ECO:0000256" key="1">
    <source>
        <dbReference type="ARBA" id="ARBA00001946"/>
    </source>
</evidence>
<feature type="binding site" evidence="13">
    <location>
        <position position="788"/>
    </location>
    <ligand>
        <name>substrate</name>
    </ligand>
</feature>
<dbReference type="InterPro" id="IPR036637">
    <property type="entry name" value="Phosphohistidine_dom_sf"/>
</dbReference>
<keyword evidence="18" id="KW-0670">Pyruvate</keyword>
<feature type="domain" description="PEP-utilising enzyme C-terminal" evidence="17">
    <location>
        <begin position="522"/>
        <end position="889"/>
    </location>
</feature>
<dbReference type="RefSeq" id="WP_131919211.1">
    <property type="nucleotide sequence ID" value="NZ_JAOQNU010000011.1"/>
</dbReference>
<dbReference type="SUPFAM" id="SSF52009">
    <property type="entry name" value="Phosphohistidine domain"/>
    <property type="match status" value="1"/>
</dbReference>
<evidence type="ECO:0000256" key="9">
    <source>
        <dbReference type="ARBA" id="ARBA00022840"/>
    </source>
</evidence>
<keyword evidence="10 14" id="KW-0460">Magnesium</keyword>
<evidence type="ECO:0000259" key="17">
    <source>
        <dbReference type="Pfam" id="PF02896"/>
    </source>
</evidence>
<feature type="active site" description="Tele-phosphohistidine intermediate" evidence="12">
    <location>
        <position position="453"/>
    </location>
</feature>
<dbReference type="InterPro" id="IPR013815">
    <property type="entry name" value="ATP_grasp_subdomain_1"/>
</dbReference>
<keyword evidence="19" id="KW-1185">Reference proteome</keyword>
<dbReference type="Pfam" id="PF01326">
    <property type="entry name" value="PPDK_N"/>
    <property type="match status" value="3"/>
</dbReference>